<keyword evidence="6 9" id="KW-1133">Transmembrane helix</keyword>
<sequence>MEETKVVDNKSEQTKSSSAKKNKKSKNGLLGKIGAVITKIGDFFTGVKAEFGKIIWPTKDDVIKQTTAVVVVSIICCALIAVLDYAFEYGMNFITSIF</sequence>
<evidence type="ECO:0000313" key="12">
    <source>
        <dbReference type="Proteomes" id="UP000182624"/>
    </source>
</evidence>
<evidence type="ECO:0000313" key="11">
    <source>
        <dbReference type="EMBL" id="SFQ14404.1"/>
    </source>
</evidence>
<organism evidence="11 12">
    <name type="scientific">Butyrivibrio proteoclasticus</name>
    <dbReference type="NCBI Taxonomy" id="43305"/>
    <lineage>
        <taxon>Bacteria</taxon>
        <taxon>Bacillati</taxon>
        <taxon>Bacillota</taxon>
        <taxon>Clostridia</taxon>
        <taxon>Lachnospirales</taxon>
        <taxon>Lachnospiraceae</taxon>
        <taxon>Butyrivibrio</taxon>
    </lineage>
</organism>
<protein>
    <recommendedName>
        <fullName evidence="9">Protein translocase subunit SecE</fullName>
    </recommendedName>
</protein>
<dbReference type="GO" id="GO:0005886">
    <property type="term" value="C:plasma membrane"/>
    <property type="evidence" value="ECO:0007669"/>
    <property type="project" value="UniProtKB-SubCell"/>
</dbReference>
<evidence type="ECO:0000256" key="3">
    <source>
        <dbReference type="ARBA" id="ARBA00022475"/>
    </source>
</evidence>
<evidence type="ECO:0000256" key="5">
    <source>
        <dbReference type="ARBA" id="ARBA00022927"/>
    </source>
</evidence>
<evidence type="ECO:0000256" key="4">
    <source>
        <dbReference type="ARBA" id="ARBA00022692"/>
    </source>
</evidence>
<proteinExistence type="inferred from homology"/>
<evidence type="ECO:0000256" key="1">
    <source>
        <dbReference type="ARBA" id="ARBA00004370"/>
    </source>
</evidence>
<dbReference type="GO" id="GO:0006605">
    <property type="term" value="P:protein targeting"/>
    <property type="evidence" value="ECO:0007669"/>
    <property type="project" value="UniProtKB-UniRule"/>
</dbReference>
<keyword evidence="3 9" id="KW-1003">Cell membrane</keyword>
<dbReference type="NCBIfam" id="TIGR00964">
    <property type="entry name" value="secE_bact"/>
    <property type="match status" value="1"/>
</dbReference>
<dbReference type="AlphaFoldDB" id="A0A1I5W3S8"/>
<dbReference type="HAMAP" id="MF_00422">
    <property type="entry name" value="SecE"/>
    <property type="match status" value="1"/>
</dbReference>
<feature type="compositionally biased region" description="Basic and acidic residues" evidence="10">
    <location>
        <begin position="1"/>
        <end position="13"/>
    </location>
</feature>
<comment type="similarity">
    <text evidence="9">Belongs to the SecE/SEC61-gamma family.</text>
</comment>
<dbReference type="InterPro" id="IPR005807">
    <property type="entry name" value="SecE_bac"/>
</dbReference>
<dbReference type="Proteomes" id="UP000182624">
    <property type="component" value="Unassembled WGS sequence"/>
</dbReference>
<reference evidence="12" key="1">
    <citation type="submission" date="2016-10" db="EMBL/GenBank/DDBJ databases">
        <authorList>
            <person name="Varghese N."/>
            <person name="Submissions S."/>
        </authorList>
    </citation>
    <scope>NUCLEOTIDE SEQUENCE [LARGE SCALE GENOMIC DNA]</scope>
    <source>
        <strain evidence="12">P18</strain>
    </source>
</reference>
<dbReference type="PANTHER" id="PTHR33910">
    <property type="entry name" value="PROTEIN TRANSLOCASE SUBUNIT SECE"/>
    <property type="match status" value="1"/>
</dbReference>
<dbReference type="Gene3D" id="1.20.5.1030">
    <property type="entry name" value="Preprotein translocase secy subunit"/>
    <property type="match status" value="1"/>
</dbReference>
<evidence type="ECO:0000256" key="10">
    <source>
        <dbReference type="SAM" id="MobiDB-lite"/>
    </source>
</evidence>
<keyword evidence="2 9" id="KW-0813">Transport</keyword>
<dbReference type="PANTHER" id="PTHR33910:SF1">
    <property type="entry name" value="PROTEIN TRANSLOCASE SUBUNIT SECE"/>
    <property type="match status" value="1"/>
</dbReference>
<dbReference type="GO" id="GO:0043952">
    <property type="term" value="P:protein transport by the Sec complex"/>
    <property type="evidence" value="ECO:0007669"/>
    <property type="project" value="UniProtKB-UniRule"/>
</dbReference>
<evidence type="ECO:0000256" key="7">
    <source>
        <dbReference type="ARBA" id="ARBA00023010"/>
    </source>
</evidence>
<keyword evidence="5 9" id="KW-0653">Protein transport</keyword>
<evidence type="ECO:0000256" key="8">
    <source>
        <dbReference type="ARBA" id="ARBA00023136"/>
    </source>
</evidence>
<evidence type="ECO:0000256" key="2">
    <source>
        <dbReference type="ARBA" id="ARBA00022448"/>
    </source>
</evidence>
<keyword evidence="7 9" id="KW-0811">Translocation</keyword>
<comment type="subunit">
    <text evidence="9">Component of the Sec protein translocase complex. Heterotrimer consisting of SecY, SecE and SecG subunits. The heterotrimers can form oligomers, although 1 heterotrimer is thought to be able to translocate proteins. Interacts with the ribosome. Interacts with SecDF, and other proteins may be involved. Interacts with SecA.</text>
</comment>
<comment type="function">
    <text evidence="9">Essential subunit of the Sec protein translocation channel SecYEG. Clamps together the 2 halves of SecY. May contact the channel plug during translocation.</text>
</comment>
<keyword evidence="4 9" id="KW-0812">Transmembrane</keyword>
<dbReference type="Pfam" id="PF00584">
    <property type="entry name" value="SecE"/>
    <property type="match status" value="1"/>
</dbReference>
<keyword evidence="8 9" id="KW-0472">Membrane</keyword>
<accession>A0A1I5W3S8</accession>
<evidence type="ECO:0000256" key="6">
    <source>
        <dbReference type="ARBA" id="ARBA00022989"/>
    </source>
</evidence>
<name>A0A1I5W3S8_9FIRM</name>
<dbReference type="OrthoDB" id="9807958at2"/>
<feature type="transmembrane region" description="Helical" evidence="9">
    <location>
        <begin position="66"/>
        <end position="87"/>
    </location>
</feature>
<dbReference type="RefSeq" id="WP_022774665.1">
    <property type="nucleotide sequence ID" value="NZ_FOXO01000020.1"/>
</dbReference>
<comment type="subcellular location">
    <subcellularLocation>
        <location evidence="9">Cell membrane</location>
        <topology evidence="9">Single-pass membrane protein</topology>
    </subcellularLocation>
    <subcellularLocation>
        <location evidence="1">Membrane</location>
    </subcellularLocation>
</comment>
<dbReference type="InterPro" id="IPR001901">
    <property type="entry name" value="Translocase_SecE/Sec61-g"/>
</dbReference>
<gene>
    <name evidence="9" type="primary">secE</name>
    <name evidence="11" type="ORF">SAMN04487928_12065</name>
</gene>
<dbReference type="EMBL" id="FOXO01000020">
    <property type="protein sequence ID" value="SFQ14404.1"/>
    <property type="molecule type" value="Genomic_DNA"/>
</dbReference>
<dbReference type="GO" id="GO:0065002">
    <property type="term" value="P:intracellular protein transmembrane transport"/>
    <property type="evidence" value="ECO:0007669"/>
    <property type="project" value="UniProtKB-UniRule"/>
</dbReference>
<feature type="region of interest" description="Disordered" evidence="10">
    <location>
        <begin position="1"/>
        <end position="25"/>
    </location>
</feature>
<keyword evidence="12" id="KW-1185">Reference proteome</keyword>
<dbReference type="GO" id="GO:0009306">
    <property type="term" value="P:protein secretion"/>
    <property type="evidence" value="ECO:0007669"/>
    <property type="project" value="UniProtKB-UniRule"/>
</dbReference>
<dbReference type="InterPro" id="IPR038379">
    <property type="entry name" value="SecE_sf"/>
</dbReference>
<dbReference type="GO" id="GO:0008320">
    <property type="term" value="F:protein transmembrane transporter activity"/>
    <property type="evidence" value="ECO:0007669"/>
    <property type="project" value="UniProtKB-UniRule"/>
</dbReference>
<evidence type="ECO:0000256" key="9">
    <source>
        <dbReference type="HAMAP-Rule" id="MF_00422"/>
    </source>
</evidence>